<dbReference type="Gene3D" id="2.60.120.430">
    <property type="entry name" value="Galactose-binding lectin"/>
    <property type="match status" value="1"/>
</dbReference>
<comment type="caution">
    <text evidence="1">The sequence shown here is derived from an EMBL/GenBank/DDBJ whole genome shotgun (WGS) entry which is preliminary data.</text>
</comment>
<evidence type="ECO:0000313" key="1">
    <source>
        <dbReference type="EMBL" id="PRQ37241.1"/>
    </source>
</evidence>
<dbReference type="EMBL" id="PDCK01000042">
    <property type="protein sequence ID" value="PRQ37241.1"/>
    <property type="molecule type" value="Genomic_DNA"/>
</dbReference>
<proteinExistence type="predicted"/>
<reference evidence="1 2" key="1">
    <citation type="journal article" date="2018" name="Nat. Genet.">
        <title>The Rosa genome provides new insights in the design of modern roses.</title>
        <authorList>
            <person name="Bendahmane M."/>
        </authorList>
    </citation>
    <scope>NUCLEOTIDE SEQUENCE [LARGE SCALE GENOMIC DNA]</scope>
    <source>
        <strain evidence="2">cv. Old Blush</strain>
    </source>
</reference>
<name>A0A2P6QST0_ROSCH</name>
<dbReference type="GO" id="GO:0004714">
    <property type="term" value="F:transmembrane receptor protein tyrosine kinase activity"/>
    <property type="evidence" value="ECO:0007669"/>
    <property type="project" value="InterPro"/>
</dbReference>
<evidence type="ECO:0000313" key="2">
    <source>
        <dbReference type="Proteomes" id="UP000238479"/>
    </source>
</evidence>
<protein>
    <submittedName>
        <fullName evidence="1">Putative non-specific serine/threonine protein kinase</fullName>
        <ecNumber evidence="1">2.7.11.1</ecNumber>
    </submittedName>
</protein>
<dbReference type="EC" id="2.7.11.1" evidence="1"/>
<keyword evidence="2" id="KW-1185">Reference proteome</keyword>
<dbReference type="PANTHER" id="PTHR34590">
    <property type="entry name" value="OS03G0124300 PROTEIN-RELATED"/>
    <property type="match status" value="1"/>
</dbReference>
<dbReference type="GO" id="GO:0004674">
    <property type="term" value="F:protein serine/threonine kinase activity"/>
    <property type="evidence" value="ECO:0007669"/>
    <property type="project" value="UniProtKB-KW"/>
</dbReference>
<dbReference type="AlphaFoldDB" id="A0A2P6QST0"/>
<keyword evidence="1" id="KW-0808">Transferase</keyword>
<keyword evidence="1" id="KW-0723">Serine/threonine-protein kinase</keyword>
<dbReference type="PANTHER" id="PTHR34590:SF15">
    <property type="entry name" value="PROTEIN KINASE DOMAIN-CONTAINING PROTEIN"/>
    <property type="match status" value="1"/>
</dbReference>
<dbReference type="Proteomes" id="UP000238479">
    <property type="component" value="Chromosome 4"/>
</dbReference>
<organism evidence="1 2">
    <name type="scientific">Rosa chinensis</name>
    <name type="common">China rose</name>
    <dbReference type="NCBI Taxonomy" id="74649"/>
    <lineage>
        <taxon>Eukaryota</taxon>
        <taxon>Viridiplantae</taxon>
        <taxon>Streptophyta</taxon>
        <taxon>Embryophyta</taxon>
        <taxon>Tracheophyta</taxon>
        <taxon>Spermatophyta</taxon>
        <taxon>Magnoliopsida</taxon>
        <taxon>eudicotyledons</taxon>
        <taxon>Gunneridae</taxon>
        <taxon>Pentapetalae</taxon>
        <taxon>rosids</taxon>
        <taxon>fabids</taxon>
        <taxon>Rosales</taxon>
        <taxon>Rosaceae</taxon>
        <taxon>Rosoideae</taxon>
        <taxon>Rosoideae incertae sedis</taxon>
        <taxon>Rosa</taxon>
    </lineage>
</organism>
<dbReference type="Gramene" id="PRQ37241">
    <property type="protein sequence ID" value="PRQ37241"/>
    <property type="gene ID" value="RchiOBHm_Chr4g0400371"/>
</dbReference>
<dbReference type="InterPro" id="IPR045272">
    <property type="entry name" value="ANXUR1/2-like"/>
</dbReference>
<sequence>MPPGLYNTSSAKVVNALVGLYPMGNNTALEMVYRLNIGRGPISPNADTGMYRTWDTADQIYLDNISKIFSLPLRKDAMELNFIKVPKYSAPKPVYTTGRSIRWDETTYETYNLTRVFPLDPKFYYLVRLYFYEIGDSD</sequence>
<accession>A0A2P6QST0</accession>
<keyword evidence="1" id="KW-0418">Kinase</keyword>
<gene>
    <name evidence="1" type="ORF">RchiOBHm_Chr4g0400371</name>
</gene>
<dbReference type="STRING" id="74649.A0A2P6QST0"/>